<proteinExistence type="inferred from homology"/>
<evidence type="ECO:0000256" key="12">
    <source>
        <dbReference type="ARBA" id="ARBA00032189"/>
    </source>
</evidence>
<dbReference type="PANTHER" id="PTHR11403:SF2">
    <property type="entry name" value="CYTOCHROME BO(3) UBIQUINOL OXIDASE SUBUNIT 3"/>
    <property type="match status" value="1"/>
</dbReference>
<feature type="transmembrane region" description="Helical" evidence="15">
    <location>
        <begin position="66"/>
        <end position="87"/>
    </location>
</feature>
<evidence type="ECO:0000256" key="10">
    <source>
        <dbReference type="ARBA" id="ARBA00030072"/>
    </source>
</evidence>
<dbReference type="PANTHER" id="PTHR11403">
    <property type="entry name" value="CYTOCHROME C OXIDASE SUBUNIT III"/>
    <property type="match status" value="1"/>
</dbReference>
<dbReference type="InterPro" id="IPR000298">
    <property type="entry name" value="Cyt_c_oxidase-like_su3"/>
</dbReference>
<organism evidence="17 18">
    <name type="scientific">Puniceicoccus vermicola</name>
    <dbReference type="NCBI Taxonomy" id="388746"/>
    <lineage>
        <taxon>Bacteria</taxon>
        <taxon>Pseudomonadati</taxon>
        <taxon>Verrucomicrobiota</taxon>
        <taxon>Opitutia</taxon>
        <taxon>Puniceicoccales</taxon>
        <taxon>Puniceicoccaceae</taxon>
        <taxon>Puniceicoccus</taxon>
    </lineage>
</organism>
<dbReference type="RefSeq" id="WP_185691568.1">
    <property type="nucleotide sequence ID" value="NZ_JACHVA010000038.1"/>
</dbReference>
<dbReference type="InterPro" id="IPR013833">
    <property type="entry name" value="Cyt_c_oxidase_su3_a-hlx"/>
</dbReference>
<dbReference type="GO" id="GO:0004129">
    <property type="term" value="F:cytochrome-c oxidase activity"/>
    <property type="evidence" value="ECO:0007669"/>
    <property type="project" value="InterPro"/>
</dbReference>
<dbReference type="InterPro" id="IPR035973">
    <property type="entry name" value="Cyt_c_oxidase_su3-like_sf"/>
</dbReference>
<dbReference type="GO" id="GO:0005886">
    <property type="term" value="C:plasma membrane"/>
    <property type="evidence" value="ECO:0007669"/>
    <property type="project" value="UniProtKB-SubCell"/>
</dbReference>
<dbReference type="FunFam" id="1.20.120.80:FF:000001">
    <property type="entry name" value="Cytochrome (Ubi)quinol oxidase subunit III"/>
    <property type="match status" value="1"/>
</dbReference>
<feature type="transmembrane region" description="Helical" evidence="15">
    <location>
        <begin position="23"/>
        <end position="46"/>
    </location>
</feature>
<feature type="transmembrane region" description="Helical" evidence="15">
    <location>
        <begin position="137"/>
        <end position="161"/>
    </location>
</feature>
<feature type="transmembrane region" description="Helical" evidence="15">
    <location>
        <begin position="181"/>
        <end position="200"/>
    </location>
</feature>
<evidence type="ECO:0000256" key="1">
    <source>
        <dbReference type="ARBA" id="ARBA00004651"/>
    </source>
</evidence>
<dbReference type="EMBL" id="JACHVA010000038">
    <property type="protein sequence ID" value="MBC2600831.1"/>
    <property type="molecule type" value="Genomic_DNA"/>
</dbReference>
<dbReference type="SUPFAM" id="SSF81452">
    <property type="entry name" value="Cytochrome c oxidase subunit III-like"/>
    <property type="match status" value="1"/>
</dbReference>
<evidence type="ECO:0000313" key="18">
    <source>
        <dbReference type="Proteomes" id="UP000525652"/>
    </source>
</evidence>
<dbReference type="AlphaFoldDB" id="A0A7X1E396"/>
<keyword evidence="7 15" id="KW-1133">Transmembrane helix</keyword>
<dbReference type="PROSITE" id="PS50253">
    <property type="entry name" value="COX3"/>
    <property type="match status" value="1"/>
</dbReference>
<evidence type="ECO:0000256" key="11">
    <source>
        <dbReference type="ARBA" id="ARBA00031884"/>
    </source>
</evidence>
<protein>
    <recommendedName>
        <fullName evidence="4">Cytochrome bo(3) ubiquinol oxidase subunit 3</fullName>
    </recommendedName>
    <alternativeName>
        <fullName evidence="12">Cytochrome o ubiquinol oxidase subunit 3</fullName>
    </alternativeName>
    <alternativeName>
        <fullName evidence="10">Oxidase bo(3) subunit 3</fullName>
    </alternativeName>
    <alternativeName>
        <fullName evidence="13">Ubiquinol oxidase polypeptide III</fullName>
    </alternativeName>
    <alternativeName>
        <fullName evidence="11">Ubiquinol oxidase subunit 3</fullName>
    </alternativeName>
</protein>
<comment type="similarity">
    <text evidence="2 14">Belongs to the cytochrome c oxidase subunit 3 family.</text>
</comment>
<dbReference type="InterPro" id="IPR024791">
    <property type="entry name" value="Cyt_c/ubiquinol_Oxase_su3"/>
</dbReference>
<dbReference type="CDD" id="cd00386">
    <property type="entry name" value="Heme_Cu_Oxidase_III_like"/>
    <property type="match status" value="1"/>
</dbReference>
<keyword evidence="18" id="KW-1185">Reference proteome</keyword>
<evidence type="ECO:0000256" key="2">
    <source>
        <dbReference type="ARBA" id="ARBA00010581"/>
    </source>
</evidence>
<comment type="subunit">
    <text evidence="3">Heterooctamer of two A chains, two B chains, two C chains and two D chains.</text>
</comment>
<dbReference type="Pfam" id="PF00510">
    <property type="entry name" value="COX3"/>
    <property type="match status" value="1"/>
</dbReference>
<evidence type="ECO:0000313" key="17">
    <source>
        <dbReference type="EMBL" id="MBC2600831.1"/>
    </source>
</evidence>
<dbReference type="Gene3D" id="1.20.120.80">
    <property type="entry name" value="Cytochrome c oxidase, subunit III, four-helix bundle"/>
    <property type="match status" value="1"/>
</dbReference>
<reference evidence="17 18" key="1">
    <citation type="submission" date="2020-07" db="EMBL/GenBank/DDBJ databases">
        <authorList>
            <person name="Feng X."/>
        </authorList>
    </citation>
    <scope>NUCLEOTIDE SEQUENCE [LARGE SCALE GENOMIC DNA]</scope>
    <source>
        <strain evidence="17 18">JCM14086</strain>
    </source>
</reference>
<comment type="function">
    <text evidence="9">Cytochrome bo(3) ubiquinol terminal oxidase is the component of the aerobic respiratory chain of E.coli that predominates when cells are grown at high aeration. Has proton pump activity across the membrane in addition to electron transfer, pumping 2 protons/electron.</text>
</comment>
<keyword evidence="5" id="KW-1003">Cell membrane</keyword>
<evidence type="ECO:0000256" key="5">
    <source>
        <dbReference type="ARBA" id="ARBA00022475"/>
    </source>
</evidence>
<comment type="caution">
    <text evidence="17">The sequence shown here is derived from an EMBL/GenBank/DDBJ whole genome shotgun (WGS) entry which is preliminary data.</text>
</comment>
<evidence type="ECO:0000256" key="4">
    <source>
        <dbReference type="ARBA" id="ARBA00014687"/>
    </source>
</evidence>
<dbReference type="GO" id="GO:0019646">
    <property type="term" value="P:aerobic electron transport chain"/>
    <property type="evidence" value="ECO:0007669"/>
    <property type="project" value="InterPro"/>
</dbReference>
<evidence type="ECO:0000256" key="9">
    <source>
        <dbReference type="ARBA" id="ARBA00025694"/>
    </source>
</evidence>
<evidence type="ECO:0000256" key="7">
    <source>
        <dbReference type="ARBA" id="ARBA00022989"/>
    </source>
</evidence>
<evidence type="ECO:0000259" key="16">
    <source>
        <dbReference type="PROSITE" id="PS50253"/>
    </source>
</evidence>
<sequence length="203" mass="23050">MSHASDTTLPVEHIPTGLNSKKLIMWLFLASDCMFFGTLITTHLVYRKIYENIGVDPIKIFDIELTTASSFILLMSSLFMALAVSAIHKGEIKSFRWNLIGVIIFGSLFLCGQVYEFNHFVHHSGLTLSSGTFGSTFYLMTGTHGVHVAMGVLWLISWFFYSFSPRFNAHENAIDVETAGLYWHFVDIIWIVIFTAVYLIEYV</sequence>
<evidence type="ECO:0000256" key="13">
    <source>
        <dbReference type="ARBA" id="ARBA00032717"/>
    </source>
</evidence>
<evidence type="ECO:0000256" key="8">
    <source>
        <dbReference type="ARBA" id="ARBA00023136"/>
    </source>
</evidence>
<keyword evidence="8 15" id="KW-0472">Membrane</keyword>
<feature type="domain" description="Heme-copper oxidase subunit III family profile" evidence="16">
    <location>
        <begin position="1"/>
        <end position="202"/>
    </location>
</feature>
<accession>A0A7X1E396</accession>
<feature type="transmembrane region" description="Helical" evidence="15">
    <location>
        <begin position="99"/>
        <end position="117"/>
    </location>
</feature>
<evidence type="ECO:0000256" key="3">
    <source>
        <dbReference type="ARBA" id="ARBA00011700"/>
    </source>
</evidence>
<evidence type="ECO:0000256" key="6">
    <source>
        <dbReference type="ARBA" id="ARBA00022692"/>
    </source>
</evidence>
<evidence type="ECO:0000256" key="14">
    <source>
        <dbReference type="RuleBase" id="RU003376"/>
    </source>
</evidence>
<evidence type="ECO:0000256" key="15">
    <source>
        <dbReference type="SAM" id="Phobius"/>
    </source>
</evidence>
<comment type="subcellular location">
    <subcellularLocation>
        <location evidence="1 14">Cell membrane</location>
        <topology evidence="1 14">Multi-pass membrane protein</topology>
    </subcellularLocation>
</comment>
<name>A0A7X1E396_9BACT</name>
<gene>
    <name evidence="17" type="ORF">H5P30_03445</name>
</gene>
<keyword evidence="6 14" id="KW-0812">Transmembrane</keyword>
<dbReference type="Proteomes" id="UP000525652">
    <property type="component" value="Unassembled WGS sequence"/>
</dbReference>